<dbReference type="Gene3D" id="3.40.50.720">
    <property type="entry name" value="NAD(P)-binding Rossmann-like Domain"/>
    <property type="match status" value="1"/>
</dbReference>
<evidence type="ECO:0000256" key="3">
    <source>
        <dbReference type="RuleBase" id="RU000363"/>
    </source>
</evidence>
<dbReference type="PANTHER" id="PTHR43391">
    <property type="entry name" value="RETINOL DEHYDROGENASE-RELATED"/>
    <property type="match status" value="1"/>
</dbReference>
<dbReference type="InterPro" id="IPR036291">
    <property type="entry name" value="NAD(P)-bd_dom_sf"/>
</dbReference>
<dbReference type="Proteomes" id="UP001501594">
    <property type="component" value="Unassembled WGS sequence"/>
</dbReference>
<protein>
    <submittedName>
        <fullName evidence="4">SDR family oxidoreductase</fullName>
    </submittedName>
</protein>
<dbReference type="PANTHER" id="PTHR43391:SF91">
    <property type="entry name" value="OS04G0390700 PROTEIN"/>
    <property type="match status" value="1"/>
</dbReference>
<name>A0ABP8DXW9_9MICO</name>
<dbReference type="EMBL" id="BAABAU010000001">
    <property type="protein sequence ID" value="GAA4264771.1"/>
    <property type="molecule type" value="Genomic_DNA"/>
</dbReference>
<dbReference type="PROSITE" id="PS00061">
    <property type="entry name" value="ADH_SHORT"/>
    <property type="match status" value="1"/>
</dbReference>
<evidence type="ECO:0000256" key="1">
    <source>
        <dbReference type="ARBA" id="ARBA00006484"/>
    </source>
</evidence>
<dbReference type="RefSeq" id="WP_344793350.1">
    <property type="nucleotide sequence ID" value="NZ_BAABAU010000001.1"/>
</dbReference>
<dbReference type="NCBIfam" id="NF006119">
    <property type="entry name" value="PRK08264.1-5"/>
    <property type="match status" value="1"/>
</dbReference>
<organism evidence="4 5">
    <name type="scientific">Frondihabitans peucedani</name>
    <dbReference type="NCBI Taxonomy" id="598626"/>
    <lineage>
        <taxon>Bacteria</taxon>
        <taxon>Bacillati</taxon>
        <taxon>Actinomycetota</taxon>
        <taxon>Actinomycetes</taxon>
        <taxon>Micrococcales</taxon>
        <taxon>Microbacteriaceae</taxon>
        <taxon>Frondihabitans</taxon>
    </lineage>
</organism>
<comment type="similarity">
    <text evidence="1 3">Belongs to the short-chain dehydrogenases/reductases (SDR) family.</text>
</comment>
<comment type="caution">
    <text evidence="4">The sequence shown here is derived from an EMBL/GenBank/DDBJ whole genome shotgun (WGS) entry which is preliminary data.</text>
</comment>
<gene>
    <name evidence="4" type="ORF">GCM10022256_03830</name>
</gene>
<evidence type="ECO:0000313" key="4">
    <source>
        <dbReference type="EMBL" id="GAA4264771.1"/>
    </source>
</evidence>
<sequence length="248" mass="26170">MTLSIEGRTALVTGANRGLGRAFVDGLLARGARRIYAGTRGDAPWSDPRVVPLTLDITDAAQVQDAVARCPDVDLLVNNAGILRLDPLVGAADDSAARQAMEVNYFGTLRMCRAFAPVLAANGGGALVNVLSIASWVAPPASGGYGASKAAAWSMTNAVRVELREQGTLVVAVHAGFIDTDMVTRVRAPKASPSDVVAQVLDGVAQGAEEVLVDDESRATKAALPRDLEELYPRLQQVWDARRRGPRS</sequence>
<keyword evidence="5" id="KW-1185">Reference proteome</keyword>
<dbReference type="PRINTS" id="PR00080">
    <property type="entry name" value="SDRFAMILY"/>
</dbReference>
<keyword evidence="2" id="KW-0560">Oxidoreductase</keyword>
<dbReference type="PRINTS" id="PR00081">
    <property type="entry name" value="GDHRDH"/>
</dbReference>
<accession>A0ABP8DXW9</accession>
<dbReference type="InterPro" id="IPR020904">
    <property type="entry name" value="Sc_DH/Rdtase_CS"/>
</dbReference>
<evidence type="ECO:0000313" key="5">
    <source>
        <dbReference type="Proteomes" id="UP001501594"/>
    </source>
</evidence>
<dbReference type="SUPFAM" id="SSF51735">
    <property type="entry name" value="NAD(P)-binding Rossmann-fold domains"/>
    <property type="match status" value="1"/>
</dbReference>
<reference evidence="5" key="1">
    <citation type="journal article" date="2019" name="Int. J. Syst. Evol. Microbiol.">
        <title>The Global Catalogue of Microorganisms (GCM) 10K type strain sequencing project: providing services to taxonomists for standard genome sequencing and annotation.</title>
        <authorList>
            <consortium name="The Broad Institute Genomics Platform"/>
            <consortium name="The Broad Institute Genome Sequencing Center for Infectious Disease"/>
            <person name="Wu L."/>
            <person name="Ma J."/>
        </authorList>
    </citation>
    <scope>NUCLEOTIDE SEQUENCE [LARGE SCALE GENOMIC DNA]</scope>
    <source>
        <strain evidence="5">JCM 17442</strain>
    </source>
</reference>
<proteinExistence type="inferred from homology"/>
<evidence type="ECO:0000256" key="2">
    <source>
        <dbReference type="ARBA" id="ARBA00023002"/>
    </source>
</evidence>
<dbReference type="Pfam" id="PF00106">
    <property type="entry name" value="adh_short"/>
    <property type="match status" value="1"/>
</dbReference>
<dbReference type="InterPro" id="IPR002347">
    <property type="entry name" value="SDR_fam"/>
</dbReference>